<keyword evidence="1" id="KW-0808">Transferase</keyword>
<proteinExistence type="predicted"/>
<evidence type="ECO:0000313" key="2">
    <source>
        <dbReference type="Proteomes" id="UP000019102"/>
    </source>
</evidence>
<dbReference type="eggNOG" id="COG1670">
    <property type="taxonomic scope" value="Bacteria"/>
</dbReference>
<gene>
    <name evidence="1" type="ORF">JCM21714_1273</name>
</gene>
<dbReference type="Proteomes" id="UP000019102">
    <property type="component" value="Unassembled WGS sequence"/>
</dbReference>
<dbReference type="EMBL" id="BAVS01000004">
    <property type="protein sequence ID" value="GAE92285.1"/>
    <property type="molecule type" value="Genomic_DNA"/>
</dbReference>
<dbReference type="AlphaFoldDB" id="W4VFV8"/>
<sequence length="40" mass="4357">MGALKQFSVNDGFQAGIWYKGELAGVIGLHGINWLINPLQ</sequence>
<evidence type="ECO:0000313" key="1">
    <source>
        <dbReference type="EMBL" id="GAE92285.1"/>
    </source>
</evidence>
<accession>W4VFV8</accession>
<name>W4VFV8_9BACI</name>
<keyword evidence="2" id="KW-1185">Reference proteome</keyword>
<dbReference type="GO" id="GO:0016740">
    <property type="term" value="F:transferase activity"/>
    <property type="evidence" value="ECO:0007669"/>
    <property type="project" value="UniProtKB-KW"/>
</dbReference>
<organism evidence="1 2">
    <name type="scientific">Gracilibacillus boraciitolerans JCM 21714</name>
    <dbReference type="NCBI Taxonomy" id="1298598"/>
    <lineage>
        <taxon>Bacteria</taxon>
        <taxon>Bacillati</taxon>
        <taxon>Bacillota</taxon>
        <taxon>Bacilli</taxon>
        <taxon>Bacillales</taxon>
        <taxon>Bacillaceae</taxon>
        <taxon>Gracilibacillus</taxon>
    </lineage>
</organism>
<protein>
    <submittedName>
        <fullName evidence="1">Ribosomal-protein-L7p-serine acetyltransferase</fullName>
    </submittedName>
</protein>
<reference evidence="1 2" key="1">
    <citation type="journal article" date="2014" name="Genome Announc.">
        <title>Draft Genome Sequence of the Boron-Tolerant and Moderately Halotolerant Bacterium Gracilibacillus boraciitolerans JCM 21714T.</title>
        <authorList>
            <person name="Ahmed I."/>
            <person name="Oshima K."/>
            <person name="Suda W."/>
            <person name="Kitamura K."/>
            <person name="Iida T."/>
            <person name="Ohmori Y."/>
            <person name="Fujiwara T."/>
            <person name="Hattori M."/>
            <person name="Ohkuma M."/>
        </authorList>
    </citation>
    <scope>NUCLEOTIDE SEQUENCE [LARGE SCALE GENOMIC DNA]</scope>
    <source>
        <strain evidence="1 2">JCM 21714</strain>
    </source>
</reference>
<comment type="caution">
    <text evidence="1">The sequence shown here is derived from an EMBL/GenBank/DDBJ whole genome shotgun (WGS) entry which is preliminary data.</text>
</comment>
<dbReference type="STRING" id="1298598.JCM21714_1273"/>